<keyword evidence="4" id="KW-0067">ATP-binding</keyword>
<dbReference type="PANTHER" id="PTHR21342:SF0">
    <property type="entry name" value="BIFUNCTIONAL NMN ADENYLYLTRANSFERASE_NUDIX HYDROLASE"/>
    <property type="match status" value="1"/>
</dbReference>
<dbReference type="PANTHER" id="PTHR21342">
    <property type="entry name" value="PHOSPHOPANTETHEINE ADENYLYLTRANSFERASE"/>
    <property type="match status" value="1"/>
</dbReference>
<evidence type="ECO:0000256" key="1">
    <source>
        <dbReference type="ARBA" id="ARBA00010124"/>
    </source>
</evidence>
<keyword evidence="2 4" id="KW-0808">Transferase</keyword>
<dbReference type="GO" id="GO:0005737">
    <property type="term" value="C:cytoplasm"/>
    <property type="evidence" value="ECO:0007669"/>
    <property type="project" value="UniProtKB-SubCell"/>
</dbReference>
<keyword evidence="3 4" id="KW-0548">Nucleotidyltransferase</keyword>
<reference evidence="8" key="1">
    <citation type="submission" date="2015-06" db="EMBL/GenBank/DDBJ databases">
        <title>New insights into the roles of widespread benthic archaea in carbon and nitrogen cycling.</title>
        <authorList>
            <person name="Lazar C.S."/>
            <person name="Baker B.J."/>
            <person name="Seitz K.W."/>
            <person name="Hyde A.S."/>
            <person name="Dick G.J."/>
            <person name="Hinrichs K.-U."/>
            <person name="Teske A.P."/>
        </authorList>
    </citation>
    <scope>NUCLEOTIDE SEQUENCE [LARGE SCALE GENOMIC DNA]</scope>
</reference>
<sequence>MANRGLYVGRFQPFHSGHLEAIQDILKEVEELVVVIGSAQYSHNIKDPFTAGERLVMIRRALKEAGVDSSRLWVVPVPDVHLHMLWVSALEGYTPHFDIVYSNEPLTRRLFMEAGYKVKNIPFFQRKVYTSTLVREKMLAGENWTKLVPKSVADFINDIDGVNRLRDLAKTDKI</sequence>
<organism evidence="7 8">
    <name type="scientific">miscellaneous Crenarchaeota group-1 archaeon SG8-32-3</name>
    <dbReference type="NCBI Taxonomy" id="1685125"/>
    <lineage>
        <taxon>Archaea</taxon>
        <taxon>Candidatus Bathyarchaeota</taxon>
        <taxon>MCG-1</taxon>
    </lineage>
</organism>
<evidence type="ECO:0000256" key="5">
    <source>
        <dbReference type="NCBIfam" id="TIGR01527"/>
    </source>
</evidence>
<dbReference type="HAMAP" id="MF_00243">
    <property type="entry name" value="NMN_adenylyltr"/>
    <property type="match status" value="1"/>
</dbReference>
<proteinExistence type="inferred from homology"/>
<comment type="subcellular location">
    <subcellularLocation>
        <location evidence="4">Cytoplasm</location>
    </subcellularLocation>
</comment>
<dbReference type="Proteomes" id="UP000054016">
    <property type="component" value="Unassembled WGS sequence"/>
</dbReference>
<dbReference type="Gene3D" id="3.40.50.620">
    <property type="entry name" value="HUPs"/>
    <property type="match status" value="1"/>
</dbReference>
<dbReference type="InterPro" id="IPR006418">
    <property type="entry name" value="NMN_Atrans_arc"/>
</dbReference>
<dbReference type="NCBIfam" id="TIGR00125">
    <property type="entry name" value="cyt_tran_rel"/>
    <property type="match status" value="1"/>
</dbReference>
<dbReference type="CDD" id="cd02166">
    <property type="entry name" value="NMNAT_Archaea"/>
    <property type="match status" value="1"/>
</dbReference>
<dbReference type="GO" id="GO:0005524">
    <property type="term" value="F:ATP binding"/>
    <property type="evidence" value="ECO:0007669"/>
    <property type="project" value="UniProtKB-KW"/>
</dbReference>
<dbReference type="AlphaFoldDB" id="A0A0M0BTA4"/>
<dbReference type="PATRIC" id="fig|1685125.3.peg.558"/>
<feature type="domain" description="Cytidyltransferase-like" evidence="6">
    <location>
        <begin position="6"/>
        <end position="136"/>
    </location>
</feature>
<keyword evidence="4" id="KW-0520">NAD</keyword>
<keyword evidence="4" id="KW-0963">Cytoplasm</keyword>
<dbReference type="GO" id="GO:0000309">
    <property type="term" value="F:nicotinamide-nucleotide adenylyltransferase activity"/>
    <property type="evidence" value="ECO:0007669"/>
    <property type="project" value="UniProtKB-UniRule"/>
</dbReference>
<dbReference type="EC" id="2.7.7.1" evidence="4 5"/>
<accession>A0A0M0BTA4</accession>
<comment type="caution">
    <text evidence="7">The sequence shown here is derived from an EMBL/GenBank/DDBJ whole genome shotgun (WGS) entry which is preliminary data.</text>
</comment>
<protein>
    <recommendedName>
        <fullName evidence="4 5">Nicotinamide-nucleotide adenylyltransferase</fullName>
        <ecNumber evidence="4 5">2.7.7.1</ecNumber>
    </recommendedName>
    <alternativeName>
        <fullName evidence="4">NAD(+) diphosphorylase</fullName>
    </alternativeName>
    <alternativeName>
        <fullName evidence="4">NAD(+) pyrophosphorylase</fullName>
    </alternativeName>
    <alternativeName>
        <fullName evidence="4">NMN adenylyltransferase</fullName>
    </alternativeName>
</protein>
<comment type="catalytic activity">
    <reaction evidence="4">
        <text>beta-nicotinamide D-ribonucleotide + ATP + H(+) = diphosphate + NAD(+)</text>
        <dbReference type="Rhea" id="RHEA:21360"/>
        <dbReference type="ChEBI" id="CHEBI:14649"/>
        <dbReference type="ChEBI" id="CHEBI:15378"/>
        <dbReference type="ChEBI" id="CHEBI:30616"/>
        <dbReference type="ChEBI" id="CHEBI:33019"/>
        <dbReference type="ChEBI" id="CHEBI:57540"/>
        <dbReference type="EC" id="2.7.7.1"/>
    </reaction>
</comment>
<dbReference type="Pfam" id="PF01467">
    <property type="entry name" value="CTP_transf_like"/>
    <property type="match status" value="1"/>
</dbReference>
<comment type="similarity">
    <text evidence="1 4">Belongs to the archaeal NMN adenylyltransferase family.</text>
</comment>
<dbReference type="NCBIfam" id="NF002243">
    <property type="entry name" value="PRK01153.1"/>
    <property type="match status" value="1"/>
</dbReference>
<name>A0A0M0BTA4_9ARCH</name>
<evidence type="ECO:0000313" key="7">
    <source>
        <dbReference type="EMBL" id="KON31679.1"/>
    </source>
</evidence>
<gene>
    <name evidence="7" type="ORF">AC478_02435</name>
</gene>
<dbReference type="UniPathway" id="UPA00253">
    <property type="reaction ID" value="UER00600"/>
</dbReference>
<dbReference type="InterPro" id="IPR004821">
    <property type="entry name" value="Cyt_trans-like"/>
</dbReference>
<evidence type="ECO:0000256" key="4">
    <source>
        <dbReference type="HAMAP-Rule" id="MF_00243"/>
    </source>
</evidence>
<dbReference type="SUPFAM" id="SSF52374">
    <property type="entry name" value="Nucleotidylyl transferase"/>
    <property type="match status" value="1"/>
</dbReference>
<evidence type="ECO:0000256" key="3">
    <source>
        <dbReference type="ARBA" id="ARBA00022695"/>
    </source>
</evidence>
<dbReference type="InterPro" id="IPR014729">
    <property type="entry name" value="Rossmann-like_a/b/a_fold"/>
</dbReference>
<keyword evidence="4" id="KW-0547">Nucleotide-binding</keyword>
<dbReference type="GO" id="GO:0009435">
    <property type="term" value="P:NAD+ biosynthetic process"/>
    <property type="evidence" value="ECO:0007669"/>
    <property type="project" value="UniProtKB-UniRule"/>
</dbReference>
<evidence type="ECO:0000313" key="8">
    <source>
        <dbReference type="Proteomes" id="UP000054016"/>
    </source>
</evidence>
<dbReference type="EMBL" id="LFWV01000028">
    <property type="protein sequence ID" value="KON31679.1"/>
    <property type="molecule type" value="Genomic_DNA"/>
</dbReference>
<evidence type="ECO:0000256" key="2">
    <source>
        <dbReference type="ARBA" id="ARBA00022679"/>
    </source>
</evidence>
<keyword evidence="4" id="KW-0662">Pyridine nucleotide biosynthesis</keyword>
<evidence type="ECO:0000259" key="6">
    <source>
        <dbReference type="Pfam" id="PF01467"/>
    </source>
</evidence>
<comment type="pathway">
    <text evidence="4">Cofactor biosynthesis; NAD(+) biosynthesis; NAD(+) from nicotinamide D-ribonucleotide: step 1/1.</text>
</comment>
<dbReference type="NCBIfam" id="TIGR01527">
    <property type="entry name" value="arch_NMN_Atrans"/>
    <property type="match status" value="1"/>
</dbReference>